<evidence type="ECO:0000313" key="1">
    <source>
        <dbReference type="EMBL" id="PON46386.1"/>
    </source>
</evidence>
<dbReference type="Proteomes" id="UP000237105">
    <property type="component" value="Unassembled WGS sequence"/>
</dbReference>
<accession>A0A2P5BCA0</accession>
<keyword evidence="2" id="KW-1185">Reference proteome</keyword>
<sequence>MEAPATTSLPEPVLEKEAIATSKPTELKIPITTQSEKSPINQPDVATQVATSLATLAAQLSKKSVGQSCKQATHKLKKATAVVKAKGVSTSTTPTPGYNIHNAFTPWYYTKEIAASMNIYGQCQFIPERNINSKSFLSIGVLKAIEDQGWDNIVFKNKGFVSRVVQEFYANITDGFDELDSITFHKIFVRNHVYDFSPQVISDFVGVPLRSHDEFEKSFDEDMITTELLGTKKKWPKEDILQ</sequence>
<protein>
    <submittedName>
        <fullName evidence="1">Uncharacterized protein</fullName>
    </submittedName>
</protein>
<name>A0A2P5BCA0_PARAD</name>
<comment type="caution">
    <text evidence="1">The sequence shown here is derived from an EMBL/GenBank/DDBJ whole genome shotgun (WGS) entry which is preliminary data.</text>
</comment>
<dbReference type="EMBL" id="JXTB01000312">
    <property type="protein sequence ID" value="PON46386.1"/>
    <property type="molecule type" value="Genomic_DNA"/>
</dbReference>
<evidence type="ECO:0000313" key="2">
    <source>
        <dbReference type="Proteomes" id="UP000237105"/>
    </source>
</evidence>
<dbReference type="AlphaFoldDB" id="A0A2P5BCA0"/>
<reference evidence="2" key="1">
    <citation type="submission" date="2016-06" db="EMBL/GenBank/DDBJ databases">
        <title>Parallel loss of symbiosis genes in relatives of nitrogen-fixing non-legume Parasponia.</title>
        <authorList>
            <person name="Van Velzen R."/>
            <person name="Holmer R."/>
            <person name="Bu F."/>
            <person name="Rutten L."/>
            <person name="Van Zeijl A."/>
            <person name="Liu W."/>
            <person name="Santuari L."/>
            <person name="Cao Q."/>
            <person name="Sharma T."/>
            <person name="Shen D."/>
            <person name="Roswanjaya Y."/>
            <person name="Wardhani T."/>
            <person name="Kalhor M.S."/>
            <person name="Jansen J."/>
            <person name="Van den Hoogen J."/>
            <person name="Gungor B."/>
            <person name="Hartog M."/>
            <person name="Hontelez J."/>
            <person name="Verver J."/>
            <person name="Yang W.-C."/>
            <person name="Schijlen E."/>
            <person name="Repin R."/>
            <person name="Schilthuizen M."/>
            <person name="Schranz E."/>
            <person name="Heidstra R."/>
            <person name="Miyata K."/>
            <person name="Fedorova E."/>
            <person name="Kohlen W."/>
            <person name="Bisseling T."/>
            <person name="Smit S."/>
            <person name="Geurts R."/>
        </authorList>
    </citation>
    <scope>NUCLEOTIDE SEQUENCE [LARGE SCALE GENOMIC DNA]</scope>
    <source>
        <strain evidence="2">cv. WU1-14</strain>
    </source>
</reference>
<gene>
    <name evidence="1" type="ORF">PanWU01x14_251910</name>
</gene>
<proteinExistence type="predicted"/>
<feature type="non-terminal residue" evidence="1">
    <location>
        <position position="242"/>
    </location>
</feature>
<organism evidence="1 2">
    <name type="scientific">Parasponia andersonii</name>
    <name type="common">Sponia andersonii</name>
    <dbReference type="NCBI Taxonomy" id="3476"/>
    <lineage>
        <taxon>Eukaryota</taxon>
        <taxon>Viridiplantae</taxon>
        <taxon>Streptophyta</taxon>
        <taxon>Embryophyta</taxon>
        <taxon>Tracheophyta</taxon>
        <taxon>Spermatophyta</taxon>
        <taxon>Magnoliopsida</taxon>
        <taxon>eudicotyledons</taxon>
        <taxon>Gunneridae</taxon>
        <taxon>Pentapetalae</taxon>
        <taxon>rosids</taxon>
        <taxon>fabids</taxon>
        <taxon>Rosales</taxon>
        <taxon>Cannabaceae</taxon>
        <taxon>Parasponia</taxon>
    </lineage>
</organism>